<feature type="compositionally biased region" description="Polar residues" evidence="1">
    <location>
        <begin position="155"/>
        <end position="174"/>
    </location>
</feature>
<dbReference type="SUPFAM" id="SSF88697">
    <property type="entry name" value="PUA domain-like"/>
    <property type="match status" value="1"/>
</dbReference>
<evidence type="ECO:0000313" key="3">
    <source>
        <dbReference type="Proteomes" id="UP000310108"/>
    </source>
</evidence>
<protein>
    <submittedName>
        <fullName evidence="2">Uncharacterized protein</fullName>
    </submittedName>
</protein>
<evidence type="ECO:0000256" key="1">
    <source>
        <dbReference type="SAM" id="MobiDB-lite"/>
    </source>
</evidence>
<dbReference type="EMBL" id="PJEX01000058">
    <property type="protein sequence ID" value="TKW56773.1"/>
    <property type="molecule type" value="Genomic_DNA"/>
</dbReference>
<evidence type="ECO:0000313" key="2">
    <source>
        <dbReference type="EMBL" id="TKW56773.1"/>
    </source>
</evidence>
<feature type="compositionally biased region" description="Polar residues" evidence="1">
    <location>
        <begin position="333"/>
        <end position="354"/>
    </location>
</feature>
<dbReference type="AlphaFoldDB" id="A0A4U6XM74"/>
<feature type="region of interest" description="Disordered" evidence="1">
    <location>
        <begin position="902"/>
        <end position="922"/>
    </location>
</feature>
<feature type="compositionally biased region" description="Acidic residues" evidence="1">
    <location>
        <begin position="413"/>
        <end position="430"/>
    </location>
</feature>
<feature type="region of interest" description="Disordered" evidence="1">
    <location>
        <begin position="721"/>
        <end position="879"/>
    </location>
</feature>
<accession>A0A4U6XM74</accession>
<feature type="compositionally biased region" description="Polar residues" evidence="1">
    <location>
        <begin position="267"/>
        <end position="278"/>
    </location>
</feature>
<keyword evidence="3" id="KW-1185">Reference proteome</keyword>
<gene>
    <name evidence="2" type="ORF">CTA1_6874</name>
</gene>
<feature type="region of interest" description="Disordered" evidence="1">
    <location>
        <begin position="95"/>
        <end position="571"/>
    </location>
</feature>
<feature type="compositionally biased region" description="Polar residues" evidence="1">
    <location>
        <begin position="201"/>
        <end position="217"/>
    </location>
</feature>
<feature type="compositionally biased region" description="Acidic residues" evidence="1">
    <location>
        <begin position="378"/>
        <end position="390"/>
    </location>
</feature>
<feature type="compositionally biased region" description="Polar residues" evidence="1">
    <location>
        <begin position="753"/>
        <end position="765"/>
    </location>
</feature>
<sequence length="922" mass="102630">MDAFTSYAPQILPSDELRDLRCDAEIRYYQSHVLDLGVCDASLEDFIEDYIENYYRLQAKPTRSSVSLTSDSSTTKPTSKLRRLLQRIIRKKFKPPPVTIAPSSNMPPQTRSGGRARAAPPPDRVYKSTKPAKQATFPHRRTEVRTYSARKPTARISNHQQRTLTQMYETTRSSPVRFDLSDDEEDPVPRKKRRKTAGDEPTSSSSFHTQTLTQMSRKSLEKSLGDGEEDDVWQFQPSDDEIEKHAPALLSTKDKENQVPGRKALSRTPSVIPQTPTNKRVILEIPSSQGSPLTPMLARYSPAPKRSPLKNKSTNTMSPLPKLTGSLKRPRTLTVQDSYATTGSQASSQLTSPSKMPLQPAKNVRFITPHPTASLVPMEEDEGEETEGEEHEGRDVSPSPRRPARSPLREIADSEDELDDLEILDEEAEGYDAVGEETQVQMDQLLASSEEKQASKDAPPAEEDDSDKENVTPAASDEDDEEATVVLSKPFAFPKLARLDSGASGRRETVEVITSSPGPTYNSGPSGIGEASGETNYESVSQTPTQGQKTPKSKAKASVETPKTPHTQGLESQRLPQDVVDGMGPQGDRTDIFISIRPEHMENIVAGRKNYEFRNYKIPHTVSRMWLYVTQPVGELRYMACFSDAKTPGEIDEDGIGNAEFNQKKGSKFAYRLDRLYELNDPLSLQYMMDRDYLHGPPQKYNYVLPAVVGHLMANLRCSVFGDDDDEDEEDKAEPEPETEPETGRTWSLPAASGTSQNRTMSQELAEQIRSDIERSTQHHSSDADLLVPSSQTPTKSRRKFGTELHLTKPTLPPTPFSRPPNPTPRRAVRPSQATTASHASSSPSQMQFESVPRPTHADSSLPIFVDDEDDSPIRLPSGTFQLDSSQLLSKSQMLPESLMLENRGDVDEEEIVFDSEQDDDL</sequence>
<dbReference type="Proteomes" id="UP000310108">
    <property type="component" value="Unassembled WGS sequence"/>
</dbReference>
<dbReference type="InterPro" id="IPR015947">
    <property type="entry name" value="PUA-like_sf"/>
</dbReference>
<name>A0A4U6XM74_9PEZI</name>
<feature type="compositionally biased region" description="Basic and acidic residues" evidence="1">
    <location>
        <begin position="242"/>
        <end position="257"/>
    </location>
</feature>
<feature type="compositionally biased region" description="Acidic residues" evidence="1">
    <location>
        <begin position="907"/>
        <end position="922"/>
    </location>
</feature>
<reference evidence="2 3" key="1">
    <citation type="journal article" date="2019" name="PLoS ONE">
        <title>Comparative genome analysis indicates high evolutionary potential of pathogenicity genes in Colletotrichum tanaceti.</title>
        <authorList>
            <person name="Lelwala R.V."/>
            <person name="Korhonen P.K."/>
            <person name="Young N.D."/>
            <person name="Scott J.B."/>
            <person name="Ades P.A."/>
            <person name="Gasser R.B."/>
            <person name="Taylor P.W.J."/>
        </authorList>
    </citation>
    <scope>NUCLEOTIDE SEQUENCE [LARGE SCALE GENOMIC DNA]</scope>
    <source>
        <strain evidence="2">BRIP57314</strain>
    </source>
</reference>
<feature type="compositionally biased region" description="Basic and acidic residues" evidence="1">
    <location>
        <begin position="767"/>
        <end position="783"/>
    </location>
</feature>
<feature type="compositionally biased region" description="Polar residues" evidence="1">
    <location>
        <begin position="533"/>
        <end position="550"/>
    </location>
</feature>
<organism evidence="2 3">
    <name type="scientific">Colletotrichum tanaceti</name>
    <dbReference type="NCBI Taxonomy" id="1306861"/>
    <lineage>
        <taxon>Eukaryota</taxon>
        <taxon>Fungi</taxon>
        <taxon>Dikarya</taxon>
        <taxon>Ascomycota</taxon>
        <taxon>Pezizomycotina</taxon>
        <taxon>Sordariomycetes</taxon>
        <taxon>Hypocreomycetidae</taxon>
        <taxon>Glomerellales</taxon>
        <taxon>Glomerellaceae</taxon>
        <taxon>Colletotrichum</taxon>
        <taxon>Colletotrichum destructivum species complex</taxon>
    </lineage>
</organism>
<feature type="compositionally biased region" description="Polar residues" evidence="1">
    <location>
        <begin position="101"/>
        <end position="112"/>
    </location>
</feature>
<feature type="compositionally biased region" description="Low complexity" evidence="1">
    <location>
        <begin position="831"/>
        <end position="846"/>
    </location>
</feature>
<feature type="compositionally biased region" description="Pro residues" evidence="1">
    <location>
        <begin position="811"/>
        <end position="824"/>
    </location>
</feature>
<comment type="caution">
    <text evidence="2">The sequence shown here is derived from an EMBL/GenBank/DDBJ whole genome shotgun (WGS) entry which is preliminary data.</text>
</comment>
<feature type="compositionally biased region" description="Polar residues" evidence="1">
    <location>
        <begin position="512"/>
        <end position="525"/>
    </location>
</feature>
<feature type="compositionally biased region" description="Acidic residues" evidence="1">
    <location>
        <begin position="722"/>
        <end position="741"/>
    </location>
</feature>
<proteinExistence type="predicted"/>